<evidence type="ECO:0000259" key="1">
    <source>
        <dbReference type="Pfam" id="PF14368"/>
    </source>
</evidence>
<accession>A0AA89BHX7</accession>
<dbReference type="CDD" id="cd04660">
    <property type="entry name" value="nsLTP_like"/>
    <property type="match status" value="1"/>
</dbReference>
<gene>
    <name evidence="2" type="ORF">RJ639_037274</name>
</gene>
<dbReference type="PANTHER" id="PTHR33122:SF43">
    <property type="entry name" value="BIFUNCTIONAL INHIBITOR_PLANT LIPID TRANSFER PROTEIN_SEED STORAGE HELICAL DOMAIN-CONTAINING PROTEIN"/>
    <property type="match status" value="1"/>
</dbReference>
<dbReference type="SUPFAM" id="SSF47699">
    <property type="entry name" value="Bifunctional inhibitor/lipid-transfer protein/seed storage 2S albumin"/>
    <property type="match status" value="1"/>
</dbReference>
<sequence>MTDLATCLPAITGTSPQPPTVGCCKVMHKTNLHCLCSYKDELRNLGVDPKTAMALPKKCGLKLPCMMVMVTAVTNISNVKVSRSCYGSLSFQRSISAKSCTRSTCTVDAATSQAQVINLDIYPKTGIG</sequence>
<dbReference type="InterPro" id="IPR016140">
    <property type="entry name" value="Bifunc_inhib/LTP/seed_store"/>
</dbReference>
<dbReference type="InterPro" id="IPR039265">
    <property type="entry name" value="DIR1-like"/>
</dbReference>
<comment type="caution">
    <text evidence="2">The sequence shown here is derived from an EMBL/GenBank/DDBJ whole genome shotgun (WGS) entry which is preliminary data.</text>
</comment>
<evidence type="ECO:0000313" key="2">
    <source>
        <dbReference type="EMBL" id="KAK3032461.1"/>
    </source>
</evidence>
<proteinExistence type="predicted"/>
<dbReference type="Pfam" id="PF14368">
    <property type="entry name" value="LTP_2"/>
    <property type="match status" value="1"/>
</dbReference>
<reference evidence="2" key="1">
    <citation type="submission" date="2022-12" db="EMBL/GenBank/DDBJ databases">
        <title>Draft genome assemblies for two species of Escallonia (Escalloniales).</title>
        <authorList>
            <person name="Chanderbali A."/>
            <person name="Dervinis C."/>
            <person name="Anghel I."/>
            <person name="Soltis D."/>
            <person name="Soltis P."/>
            <person name="Zapata F."/>
        </authorList>
    </citation>
    <scope>NUCLEOTIDE SEQUENCE</scope>
    <source>
        <strain evidence="2">UCBG64.0493</strain>
        <tissue evidence="2">Leaf</tissue>
    </source>
</reference>
<name>A0AA89BHX7_9ASTE</name>
<evidence type="ECO:0000313" key="3">
    <source>
        <dbReference type="Proteomes" id="UP001188597"/>
    </source>
</evidence>
<dbReference type="AlphaFoldDB" id="A0AA89BHX7"/>
<dbReference type="GO" id="GO:0009627">
    <property type="term" value="P:systemic acquired resistance"/>
    <property type="evidence" value="ECO:0007669"/>
    <property type="project" value="InterPro"/>
</dbReference>
<keyword evidence="3" id="KW-1185">Reference proteome</keyword>
<dbReference type="PANTHER" id="PTHR33122">
    <property type="entry name" value="LIPID BINDING PROTEIN-RELATED"/>
    <property type="match status" value="1"/>
</dbReference>
<dbReference type="InterPro" id="IPR044741">
    <property type="entry name" value="NsLTP-like"/>
</dbReference>
<dbReference type="InterPro" id="IPR036312">
    <property type="entry name" value="Bifun_inhib/LTP/seed_sf"/>
</dbReference>
<feature type="domain" description="Bifunctional inhibitor/plant lipid transfer protein/seed storage helical" evidence="1">
    <location>
        <begin position="2"/>
        <end position="64"/>
    </location>
</feature>
<dbReference type="GO" id="GO:0005504">
    <property type="term" value="F:fatty acid binding"/>
    <property type="evidence" value="ECO:0007669"/>
    <property type="project" value="InterPro"/>
</dbReference>
<dbReference type="Proteomes" id="UP001188597">
    <property type="component" value="Unassembled WGS sequence"/>
</dbReference>
<organism evidence="2 3">
    <name type="scientific">Escallonia herrerae</name>
    <dbReference type="NCBI Taxonomy" id="1293975"/>
    <lineage>
        <taxon>Eukaryota</taxon>
        <taxon>Viridiplantae</taxon>
        <taxon>Streptophyta</taxon>
        <taxon>Embryophyta</taxon>
        <taxon>Tracheophyta</taxon>
        <taxon>Spermatophyta</taxon>
        <taxon>Magnoliopsida</taxon>
        <taxon>eudicotyledons</taxon>
        <taxon>Gunneridae</taxon>
        <taxon>Pentapetalae</taxon>
        <taxon>asterids</taxon>
        <taxon>campanulids</taxon>
        <taxon>Escalloniales</taxon>
        <taxon>Escalloniaceae</taxon>
        <taxon>Escallonia</taxon>
    </lineage>
</organism>
<dbReference type="EMBL" id="JAVXUP010000268">
    <property type="protein sequence ID" value="KAK3032461.1"/>
    <property type="molecule type" value="Genomic_DNA"/>
</dbReference>
<protein>
    <recommendedName>
        <fullName evidence="1">Bifunctional inhibitor/plant lipid transfer protein/seed storage helical domain-containing protein</fullName>
    </recommendedName>
</protein>
<dbReference type="Gene3D" id="1.10.110.10">
    <property type="entry name" value="Plant lipid-transfer and hydrophobic proteins"/>
    <property type="match status" value="1"/>
</dbReference>